<dbReference type="CDD" id="cd00093">
    <property type="entry name" value="HTH_XRE"/>
    <property type="match status" value="1"/>
</dbReference>
<evidence type="ECO:0000259" key="1">
    <source>
        <dbReference type="PROSITE" id="PS50943"/>
    </source>
</evidence>
<dbReference type="AlphaFoldDB" id="A0A4R6W8F1"/>
<comment type="caution">
    <text evidence="2">The sequence shown here is derived from an EMBL/GenBank/DDBJ whole genome shotgun (WGS) entry which is preliminary data.</text>
</comment>
<evidence type="ECO:0000313" key="2">
    <source>
        <dbReference type="EMBL" id="TDQ75302.1"/>
    </source>
</evidence>
<organism evidence="2 3">
    <name type="scientific">Sphingobacterium yanglingense</name>
    <dbReference type="NCBI Taxonomy" id="1437280"/>
    <lineage>
        <taxon>Bacteria</taxon>
        <taxon>Pseudomonadati</taxon>
        <taxon>Bacteroidota</taxon>
        <taxon>Sphingobacteriia</taxon>
        <taxon>Sphingobacteriales</taxon>
        <taxon>Sphingobacteriaceae</taxon>
        <taxon>Sphingobacterium</taxon>
    </lineage>
</organism>
<dbReference type="Pfam" id="PF01381">
    <property type="entry name" value="HTH_3"/>
    <property type="match status" value="1"/>
</dbReference>
<feature type="domain" description="HTH cro/C1-type" evidence="1">
    <location>
        <begin position="20"/>
        <end position="73"/>
    </location>
</feature>
<dbReference type="GO" id="GO:0003677">
    <property type="term" value="F:DNA binding"/>
    <property type="evidence" value="ECO:0007669"/>
    <property type="project" value="InterPro"/>
</dbReference>
<dbReference type="InterPro" id="IPR010982">
    <property type="entry name" value="Lambda_DNA-bd_dom_sf"/>
</dbReference>
<keyword evidence="3" id="KW-1185">Reference proteome</keyword>
<dbReference type="InterPro" id="IPR001387">
    <property type="entry name" value="Cro/C1-type_HTH"/>
</dbReference>
<dbReference type="Proteomes" id="UP000295292">
    <property type="component" value="Unassembled WGS sequence"/>
</dbReference>
<dbReference type="SUPFAM" id="SSF47413">
    <property type="entry name" value="lambda repressor-like DNA-binding domains"/>
    <property type="match status" value="1"/>
</dbReference>
<dbReference type="Gene3D" id="1.10.260.40">
    <property type="entry name" value="lambda repressor-like DNA-binding domains"/>
    <property type="match status" value="1"/>
</dbReference>
<protein>
    <submittedName>
        <fullName evidence="2">Transcriptional regulator with XRE-family HTH domain</fullName>
    </submittedName>
</protein>
<proteinExistence type="predicted"/>
<name>A0A4R6W8F1_9SPHI</name>
<dbReference type="PROSITE" id="PS50943">
    <property type="entry name" value="HTH_CROC1"/>
    <property type="match status" value="1"/>
</dbReference>
<gene>
    <name evidence="2" type="ORF">CLV99_3902</name>
</gene>
<accession>A0A4R6W8F1</accession>
<sequence length="183" mass="20913">MRKSNSIEMVDRKLEFGKQLIKYREVAGLTQEEYAKFLKLDRKVVHNAESGTHSLGIENLEKHAAAFGVPYYIMGNPNIEPPTYDELPEDLKAYIAQVKIDRERKKEEPQQKIGVVVDQEIPTFLATPKTALEFVNHLKHLGLTSTSQNIKNLLTSKKRSKIVDVIPAKGEDDDKYVYKQEQS</sequence>
<dbReference type="OrthoDB" id="337567at2"/>
<reference evidence="2 3" key="1">
    <citation type="submission" date="2019-03" db="EMBL/GenBank/DDBJ databases">
        <title>Genomic Encyclopedia of Archaeal and Bacterial Type Strains, Phase II (KMG-II): from individual species to whole genera.</title>
        <authorList>
            <person name="Goeker M."/>
        </authorList>
    </citation>
    <scope>NUCLEOTIDE SEQUENCE [LARGE SCALE GENOMIC DNA]</scope>
    <source>
        <strain evidence="2 3">DSM 28353</strain>
    </source>
</reference>
<dbReference type="EMBL" id="SNYV01000017">
    <property type="protein sequence ID" value="TDQ75302.1"/>
    <property type="molecule type" value="Genomic_DNA"/>
</dbReference>
<dbReference type="RefSeq" id="WP_133586070.1">
    <property type="nucleotide sequence ID" value="NZ_SNYV01000017.1"/>
</dbReference>
<evidence type="ECO:0000313" key="3">
    <source>
        <dbReference type="Proteomes" id="UP000295292"/>
    </source>
</evidence>